<evidence type="ECO:0000259" key="11">
    <source>
        <dbReference type="PROSITE" id="PS50157"/>
    </source>
</evidence>
<dbReference type="PROSITE" id="PS50157">
    <property type="entry name" value="ZINC_FINGER_C2H2_2"/>
    <property type="match status" value="2"/>
</dbReference>
<keyword evidence="8" id="KW-0539">Nucleus</keyword>
<dbReference type="InterPro" id="IPR044300">
    <property type="entry name" value="STOP1/2"/>
</dbReference>
<keyword evidence="4 9" id="KW-0863">Zinc-finger</keyword>
<evidence type="ECO:0000256" key="9">
    <source>
        <dbReference type="PROSITE-ProRule" id="PRU00042"/>
    </source>
</evidence>
<keyword evidence="6" id="KW-0805">Transcription regulation</keyword>
<dbReference type="AlphaFoldDB" id="A0A835SDY9"/>
<keyword evidence="5" id="KW-0862">Zinc</keyword>
<evidence type="ECO:0000256" key="1">
    <source>
        <dbReference type="ARBA" id="ARBA00004123"/>
    </source>
</evidence>
<comment type="caution">
    <text evidence="12">The sequence shown here is derived from an EMBL/GenBank/DDBJ whole genome shotgun (WGS) entry which is preliminary data.</text>
</comment>
<comment type="subcellular location">
    <subcellularLocation>
        <location evidence="1">Nucleus</location>
    </subcellularLocation>
</comment>
<evidence type="ECO:0000256" key="8">
    <source>
        <dbReference type="ARBA" id="ARBA00023242"/>
    </source>
</evidence>
<name>A0A835SDY9_VANPL</name>
<dbReference type="Gene3D" id="3.30.160.60">
    <property type="entry name" value="Classic Zinc Finger"/>
    <property type="match status" value="1"/>
</dbReference>
<dbReference type="Pfam" id="PF23118">
    <property type="entry name" value="zf-C2H2_STOP2_C"/>
    <property type="match status" value="1"/>
</dbReference>
<dbReference type="SUPFAM" id="SSF57667">
    <property type="entry name" value="beta-beta-alpha zinc fingers"/>
    <property type="match status" value="1"/>
</dbReference>
<gene>
    <name evidence="12" type="ORF">HPP92_002065</name>
</gene>
<evidence type="ECO:0000256" key="4">
    <source>
        <dbReference type="ARBA" id="ARBA00022771"/>
    </source>
</evidence>
<keyword evidence="2" id="KW-0479">Metal-binding</keyword>
<dbReference type="InterPro" id="IPR013087">
    <property type="entry name" value="Znf_C2H2_type"/>
</dbReference>
<reference evidence="12 13" key="1">
    <citation type="journal article" date="2020" name="Nat. Food">
        <title>A phased Vanilla planifolia genome enables genetic improvement of flavour and production.</title>
        <authorList>
            <person name="Hasing T."/>
            <person name="Tang H."/>
            <person name="Brym M."/>
            <person name="Khazi F."/>
            <person name="Huang T."/>
            <person name="Chambers A.H."/>
        </authorList>
    </citation>
    <scope>NUCLEOTIDE SEQUENCE [LARGE SCALE GENOMIC DNA]</scope>
    <source>
        <tissue evidence="12">Leaf</tissue>
    </source>
</reference>
<evidence type="ECO:0000256" key="10">
    <source>
        <dbReference type="SAM" id="MobiDB-lite"/>
    </source>
</evidence>
<dbReference type="InterPro" id="IPR058196">
    <property type="entry name" value="zf-C2H2_STOP1/2_C"/>
</dbReference>
<dbReference type="GO" id="GO:0010044">
    <property type="term" value="P:response to aluminum ion"/>
    <property type="evidence" value="ECO:0007669"/>
    <property type="project" value="InterPro"/>
</dbReference>
<dbReference type="GO" id="GO:0008270">
    <property type="term" value="F:zinc ion binding"/>
    <property type="evidence" value="ECO:0007669"/>
    <property type="project" value="UniProtKB-KW"/>
</dbReference>
<evidence type="ECO:0000256" key="2">
    <source>
        <dbReference type="ARBA" id="ARBA00022723"/>
    </source>
</evidence>
<sequence length="352" mass="39166">MIGTGSRLLAFGATEENEPLNFPQTVTDSIAGGAPPSSDPEVPLRNLYLLGQKMEFIRRFLSNSVERRIPIDKEQLHIVSSEIASTVHQVIVNGSALLLASTRFPNVTNSSLNSSGIEEGLAGTSDVPPTPSAQSSKADAEIVEIDALELMAEHVHFCEICGKGFRRDANLRMHMRAHGDQFKTLEFLTKPESVEAAGIVPVRSVRFSCPFLSCRRNRNHARFRPLKTAVCARNHFRRCHCPKMYTCDLCCKKSFSVLADLKSHRKSCGETLWRCSCGTSFSRKDKLFGHVMLFEGHVPVVEAVQVDRGREIGVGEEIKEKREEQVGENLDEEFFDGLMEEIGGMGGWWMGH</sequence>
<proteinExistence type="predicted"/>
<dbReference type="PANTHER" id="PTHR46352">
    <property type="entry name" value="PROTEIN SENSITIVE TO PROTON RHIZOTOXICITY 1"/>
    <property type="match status" value="1"/>
</dbReference>
<dbReference type="PANTHER" id="PTHR46352:SF14">
    <property type="entry name" value="PROTEIN SENSITIVE TO PROTON RHIZOTOXICITY 2-LIKE"/>
    <property type="match status" value="1"/>
</dbReference>
<dbReference type="FunFam" id="3.30.160.60:FF:000100">
    <property type="entry name" value="Zinc finger 45-like"/>
    <property type="match status" value="1"/>
</dbReference>
<evidence type="ECO:0000313" key="12">
    <source>
        <dbReference type="EMBL" id="KAG0501993.1"/>
    </source>
</evidence>
<feature type="domain" description="C2H2-type" evidence="11">
    <location>
        <begin position="245"/>
        <end position="266"/>
    </location>
</feature>
<evidence type="ECO:0000256" key="6">
    <source>
        <dbReference type="ARBA" id="ARBA00023015"/>
    </source>
</evidence>
<dbReference type="OrthoDB" id="8113227at2759"/>
<dbReference type="InterPro" id="IPR059161">
    <property type="entry name" value="Znf-C2H2_STOP1/2_3rd"/>
</dbReference>
<keyword evidence="3" id="KW-0677">Repeat</keyword>
<feature type="domain" description="C2H2-type" evidence="11">
    <location>
        <begin position="156"/>
        <end position="183"/>
    </location>
</feature>
<dbReference type="GO" id="GO:0010447">
    <property type="term" value="P:response to acidic pH"/>
    <property type="evidence" value="ECO:0007669"/>
    <property type="project" value="InterPro"/>
</dbReference>
<keyword evidence="7" id="KW-0804">Transcription</keyword>
<evidence type="ECO:0000256" key="7">
    <source>
        <dbReference type="ARBA" id="ARBA00023163"/>
    </source>
</evidence>
<dbReference type="PROSITE" id="PS00028">
    <property type="entry name" value="ZINC_FINGER_C2H2_1"/>
    <property type="match status" value="1"/>
</dbReference>
<dbReference type="InterPro" id="IPR036236">
    <property type="entry name" value="Znf_C2H2_sf"/>
</dbReference>
<dbReference type="Pfam" id="PF23115">
    <property type="entry name" value="zf-C2H2_STOP2_3rd"/>
    <property type="match status" value="1"/>
</dbReference>
<dbReference type="SMART" id="SM00355">
    <property type="entry name" value="ZnF_C2H2"/>
    <property type="match status" value="2"/>
</dbReference>
<evidence type="ECO:0000256" key="5">
    <source>
        <dbReference type="ARBA" id="ARBA00022833"/>
    </source>
</evidence>
<organism evidence="12 13">
    <name type="scientific">Vanilla planifolia</name>
    <name type="common">Vanilla</name>
    <dbReference type="NCBI Taxonomy" id="51239"/>
    <lineage>
        <taxon>Eukaryota</taxon>
        <taxon>Viridiplantae</taxon>
        <taxon>Streptophyta</taxon>
        <taxon>Embryophyta</taxon>
        <taxon>Tracheophyta</taxon>
        <taxon>Spermatophyta</taxon>
        <taxon>Magnoliopsida</taxon>
        <taxon>Liliopsida</taxon>
        <taxon>Asparagales</taxon>
        <taxon>Orchidaceae</taxon>
        <taxon>Vanilloideae</taxon>
        <taxon>Vanilleae</taxon>
        <taxon>Vanilla</taxon>
    </lineage>
</organism>
<dbReference type="Proteomes" id="UP000639772">
    <property type="component" value="Chromosome 1"/>
</dbReference>
<accession>A0A835SDY9</accession>
<dbReference type="EMBL" id="JADCNM010000001">
    <property type="protein sequence ID" value="KAG0501993.1"/>
    <property type="molecule type" value="Genomic_DNA"/>
</dbReference>
<evidence type="ECO:0000313" key="13">
    <source>
        <dbReference type="Proteomes" id="UP000639772"/>
    </source>
</evidence>
<dbReference type="Pfam" id="PF00096">
    <property type="entry name" value="zf-C2H2"/>
    <property type="match status" value="1"/>
</dbReference>
<feature type="region of interest" description="Disordered" evidence="10">
    <location>
        <begin position="115"/>
        <end position="136"/>
    </location>
</feature>
<protein>
    <recommendedName>
        <fullName evidence="11">C2H2-type domain-containing protein</fullName>
    </recommendedName>
</protein>
<evidence type="ECO:0000256" key="3">
    <source>
        <dbReference type="ARBA" id="ARBA00022737"/>
    </source>
</evidence>